<organism evidence="1 2">
    <name type="scientific">Daphnia magna</name>
    <dbReference type="NCBI Taxonomy" id="35525"/>
    <lineage>
        <taxon>Eukaryota</taxon>
        <taxon>Metazoa</taxon>
        <taxon>Ecdysozoa</taxon>
        <taxon>Arthropoda</taxon>
        <taxon>Crustacea</taxon>
        <taxon>Branchiopoda</taxon>
        <taxon>Diplostraca</taxon>
        <taxon>Cladocera</taxon>
        <taxon>Anomopoda</taxon>
        <taxon>Daphniidae</taxon>
        <taxon>Daphnia</taxon>
    </lineage>
</organism>
<sequence length="86" mass="9559">MAGFTGLLAQLVRAPFNAEVMSSILLRASGGKKFTFWKYFGDEKLMKEITVAIAVRKRSKFLQQPGHEIEKLFASSILGLGNTMVH</sequence>
<dbReference type="EMBL" id="JAOYFB010000039">
    <property type="protein sequence ID" value="KAK4030678.1"/>
    <property type="molecule type" value="Genomic_DNA"/>
</dbReference>
<comment type="caution">
    <text evidence="1">The sequence shown here is derived from an EMBL/GenBank/DDBJ whole genome shotgun (WGS) entry which is preliminary data.</text>
</comment>
<proteinExistence type="predicted"/>
<evidence type="ECO:0000313" key="1">
    <source>
        <dbReference type="EMBL" id="KAK4030678.1"/>
    </source>
</evidence>
<name>A0ABR0AZW7_9CRUS</name>
<keyword evidence="2" id="KW-1185">Reference proteome</keyword>
<reference evidence="1 2" key="1">
    <citation type="journal article" date="2023" name="Nucleic Acids Res.">
        <title>The hologenome of Daphnia magna reveals possible DNA methylation and microbiome-mediated evolution of the host genome.</title>
        <authorList>
            <person name="Chaturvedi A."/>
            <person name="Li X."/>
            <person name="Dhandapani V."/>
            <person name="Marshall H."/>
            <person name="Kissane S."/>
            <person name="Cuenca-Cambronero M."/>
            <person name="Asole G."/>
            <person name="Calvet F."/>
            <person name="Ruiz-Romero M."/>
            <person name="Marangio P."/>
            <person name="Guigo R."/>
            <person name="Rago D."/>
            <person name="Mirbahai L."/>
            <person name="Eastwood N."/>
            <person name="Colbourne J.K."/>
            <person name="Zhou J."/>
            <person name="Mallon E."/>
            <person name="Orsini L."/>
        </authorList>
    </citation>
    <scope>NUCLEOTIDE SEQUENCE [LARGE SCALE GENOMIC DNA]</scope>
    <source>
        <strain evidence="1">LRV0_1</strain>
    </source>
</reference>
<dbReference type="Proteomes" id="UP001234178">
    <property type="component" value="Unassembled WGS sequence"/>
</dbReference>
<gene>
    <name evidence="1" type="ORF">OUZ56_023981</name>
</gene>
<accession>A0ABR0AZW7</accession>
<protein>
    <submittedName>
        <fullName evidence="1">Uncharacterized protein</fullName>
    </submittedName>
</protein>
<evidence type="ECO:0000313" key="2">
    <source>
        <dbReference type="Proteomes" id="UP001234178"/>
    </source>
</evidence>